<feature type="compositionally biased region" description="Low complexity" evidence="1">
    <location>
        <begin position="76"/>
        <end position="90"/>
    </location>
</feature>
<feature type="non-terminal residue" evidence="3">
    <location>
        <position position="1"/>
    </location>
</feature>
<name>A0A5J9WPH9_9POAL</name>
<dbReference type="InterPro" id="IPR006016">
    <property type="entry name" value="UspA"/>
</dbReference>
<organism evidence="3 4">
    <name type="scientific">Eragrostis curvula</name>
    <name type="common">weeping love grass</name>
    <dbReference type="NCBI Taxonomy" id="38414"/>
    <lineage>
        <taxon>Eukaryota</taxon>
        <taxon>Viridiplantae</taxon>
        <taxon>Streptophyta</taxon>
        <taxon>Embryophyta</taxon>
        <taxon>Tracheophyta</taxon>
        <taxon>Spermatophyta</taxon>
        <taxon>Magnoliopsida</taxon>
        <taxon>Liliopsida</taxon>
        <taxon>Poales</taxon>
        <taxon>Poaceae</taxon>
        <taxon>PACMAD clade</taxon>
        <taxon>Chloridoideae</taxon>
        <taxon>Eragrostideae</taxon>
        <taxon>Eragrostidinae</taxon>
        <taxon>Eragrostis</taxon>
    </lineage>
</organism>
<sequence>MYSAPSKVQASMAPLALQQSEMGPKEAMQTCGRAMGEVGMRGRRQDAMQRQREGETARERRLVGGCVRGRSSHALGGPPVRGRSSSWSVPSRHRRPVRVDQSHSSLFLQPFVCEWKEAKAKLAASEEPAMAEVASAPAAAASGEATGKMTMVVAVDDSEHSFYALQWALQHFFPSEPAQQQYRLAVVTAKPTAASAVGLAGPGAADVLPFVEADLRKSSLRVIDKVKELCAQVTDAVYEVVEGDPRNVLCEAVERHHAEMLVVGSHGYGAIKRYKCNLIREIDGCAWECQRLLCPSCTLHCDDSKEAKAQALRYGLL</sequence>
<dbReference type="Gramene" id="TVU49866">
    <property type="protein sequence ID" value="TVU49866"/>
    <property type="gene ID" value="EJB05_01205"/>
</dbReference>
<evidence type="ECO:0000313" key="3">
    <source>
        <dbReference type="EMBL" id="TVU49866.1"/>
    </source>
</evidence>
<dbReference type="PANTHER" id="PTHR46553">
    <property type="entry name" value="ADENINE NUCLEOTIDE ALPHA HYDROLASES-LIKE SUPERFAMILY PROTEIN"/>
    <property type="match status" value="1"/>
</dbReference>
<gene>
    <name evidence="3" type="ORF">EJB05_01205</name>
</gene>
<dbReference type="AlphaFoldDB" id="A0A5J9WPH9"/>
<reference evidence="3 4" key="1">
    <citation type="journal article" date="2019" name="Sci. Rep.">
        <title>A high-quality genome of Eragrostis curvula grass provides insights into Poaceae evolution and supports new strategies to enhance forage quality.</title>
        <authorList>
            <person name="Carballo J."/>
            <person name="Santos B.A.C.M."/>
            <person name="Zappacosta D."/>
            <person name="Garbus I."/>
            <person name="Selva J.P."/>
            <person name="Gallo C.A."/>
            <person name="Diaz A."/>
            <person name="Albertini E."/>
            <person name="Caccamo M."/>
            <person name="Echenique V."/>
        </authorList>
    </citation>
    <scope>NUCLEOTIDE SEQUENCE [LARGE SCALE GENOMIC DNA]</scope>
    <source>
        <strain evidence="4">cv. Victoria</strain>
        <tissue evidence="3">Leaf</tissue>
    </source>
</reference>
<dbReference type="EMBL" id="RWGY01000002">
    <property type="protein sequence ID" value="TVU49866.1"/>
    <property type="molecule type" value="Genomic_DNA"/>
</dbReference>
<dbReference type="Gene3D" id="3.40.50.620">
    <property type="entry name" value="HUPs"/>
    <property type="match status" value="1"/>
</dbReference>
<dbReference type="OrthoDB" id="843225at2759"/>
<dbReference type="CDD" id="cd23659">
    <property type="entry name" value="USP_At3g01520-like"/>
    <property type="match status" value="1"/>
</dbReference>
<keyword evidence="4" id="KW-1185">Reference proteome</keyword>
<evidence type="ECO:0000313" key="4">
    <source>
        <dbReference type="Proteomes" id="UP000324897"/>
    </source>
</evidence>
<dbReference type="PANTHER" id="PTHR46553:SF3">
    <property type="entry name" value="ADENINE NUCLEOTIDE ALPHA HYDROLASES-LIKE SUPERFAMILY PROTEIN"/>
    <property type="match status" value="1"/>
</dbReference>
<dbReference type="Proteomes" id="UP000324897">
    <property type="component" value="Chromosome 6"/>
</dbReference>
<feature type="region of interest" description="Disordered" evidence="1">
    <location>
        <begin position="1"/>
        <end position="24"/>
    </location>
</feature>
<dbReference type="InterPro" id="IPR014729">
    <property type="entry name" value="Rossmann-like_a/b/a_fold"/>
</dbReference>
<dbReference type="SUPFAM" id="SSF52402">
    <property type="entry name" value="Adenine nucleotide alpha hydrolases-like"/>
    <property type="match status" value="1"/>
</dbReference>
<evidence type="ECO:0000259" key="2">
    <source>
        <dbReference type="Pfam" id="PF00582"/>
    </source>
</evidence>
<protein>
    <recommendedName>
        <fullName evidence="2">UspA domain-containing protein</fullName>
    </recommendedName>
</protein>
<proteinExistence type="predicted"/>
<comment type="caution">
    <text evidence="3">The sequence shown here is derived from an EMBL/GenBank/DDBJ whole genome shotgun (WGS) entry which is preliminary data.</text>
</comment>
<dbReference type="Pfam" id="PF00582">
    <property type="entry name" value="Usp"/>
    <property type="match status" value="1"/>
</dbReference>
<feature type="region of interest" description="Disordered" evidence="1">
    <location>
        <begin position="68"/>
        <end position="92"/>
    </location>
</feature>
<accession>A0A5J9WPH9</accession>
<feature type="domain" description="UspA" evidence="2">
    <location>
        <begin position="150"/>
        <end position="273"/>
    </location>
</feature>
<evidence type="ECO:0000256" key="1">
    <source>
        <dbReference type="SAM" id="MobiDB-lite"/>
    </source>
</evidence>